<dbReference type="Proteomes" id="UP000035526">
    <property type="component" value="Unassembled WGS sequence"/>
</dbReference>
<name>A0A837J7V2_9BACT</name>
<protein>
    <submittedName>
        <fullName evidence="1">Uncharacterized protein</fullName>
    </submittedName>
</protein>
<accession>A0A837J7V2</accession>
<evidence type="ECO:0000313" key="1">
    <source>
        <dbReference type="EMBL" id="KLE02742.1"/>
    </source>
</evidence>
<evidence type="ECO:0000313" key="2">
    <source>
        <dbReference type="Proteomes" id="UP000035526"/>
    </source>
</evidence>
<dbReference type="AlphaFoldDB" id="A0A837J7V2"/>
<organism evidence="1 2">
    <name type="scientific">Aliarcobacter butzleri L351</name>
    <dbReference type="NCBI Taxonomy" id="1447259"/>
    <lineage>
        <taxon>Bacteria</taxon>
        <taxon>Pseudomonadati</taxon>
        <taxon>Campylobacterota</taxon>
        <taxon>Epsilonproteobacteria</taxon>
        <taxon>Campylobacterales</taxon>
        <taxon>Arcobacteraceae</taxon>
        <taxon>Aliarcobacter</taxon>
    </lineage>
</organism>
<gene>
    <name evidence="1" type="ORF">AF76_01015</name>
</gene>
<dbReference type="RefSeq" id="WP_046991052.1">
    <property type="nucleotide sequence ID" value="NZ_JAIS01000013.1"/>
</dbReference>
<proteinExistence type="predicted"/>
<comment type="caution">
    <text evidence="1">The sequence shown here is derived from an EMBL/GenBank/DDBJ whole genome shotgun (WGS) entry which is preliminary data.</text>
</comment>
<reference evidence="1 2" key="1">
    <citation type="submission" date="2014-01" db="EMBL/GenBank/DDBJ databases">
        <title>Development of a Comparative Genomic Fingerprinting Assay for High Resolution Genotyping of Arcobacter butzleri.</title>
        <authorList>
            <person name="Webb A.L."/>
            <person name="Inglis G.D."/>
            <person name="Kruczkiewicz P."/>
            <person name="Selinger L.B."/>
            <person name="Taboada E.N."/>
        </authorList>
    </citation>
    <scope>NUCLEOTIDE SEQUENCE [LARGE SCALE GENOMIC DNA]</scope>
    <source>
        <strain evidence="1 2">L351</strain>
    </source>
</reference>
<sequence length="164" mass="19741">MTRAKIGDIFSIQISKGKVFFQYTNSERGKEYIKIFEGIYEDTFSNYEDLLNINVRFMISYSVKLAYKHKLIDYEYYLPLIGENIPKYTRTPWTLTGKFEGWLIENTTTKERRLVQYMTDEEKNYSPSGWVNHEYLIEMLEMNFKLQNWDNEYILKNLSNEALK</sequence>
<dbReference type="EMBL" id="JAIS01000013">
    <property type="protein sequence ID" value="KLE02742.1"/>
    <property type="molecule type" value="Genomic_DNA"/>
</dbReference>